<gene>
    <name evidence="1" type="ORF">N7493_000448</name>
</gene>
<name>A0AAD6N0W0_9EURO</name>
<dbReference type="AlphaFoldDB" id="A0AAD6N0W0"/>
<dbReference type="EMBL" id="JAQJAN010000001">
    <property type="protein sequence ID" value="KAJ5740576.1"/>
    <property type="molecule type" value="Genomic_DNA"/>
</dbReference>
<organism evidence="1 2">
    <name type="scientific">Penicillium malachiteum</name>
    <dbReference type="NCBI Taxonomy" id="1324776"/>
    <lineage>
        <taxon>Eukaryota</taxon>
        <taxon>Fungi</taxon>
        <taxon>Dikarya</taxon>
        <taxon>Ascomycota</taxon>
        <taxon>Pezizomycotina</taxon>
        <taxon>Eurotiomycetes</taxon>
        <taxon>Eurotiomycetidae</taxon>
        <taxon>Eurotiales</taxon>
        <taxon>Aspergillaceae</taxon>
        <taxon>Penicillium</taxon>
    </lineage>
</organism>
<reference evidence="1" key="1">
    <citation type="journal article" date="2023" name="IMA Fungus">
        <title>Comparative genomic study of the Penicillium genus elucidates a diverse pangenome and 15 lateral gene transfer events.</title>
        <authorList>
            <person name="Petersen C."/>
            <person name="Sorensen T."/>
            <person name="Nielsen M.R."/>
            <person name="Sondergaard T.E."/>
            <person name="Sorensen J.L."/>
            <person name="Fitzpatrick D.A."/>
            <person name="Frisvad J.C."/>
            <person name="Nielsen K.L."/>
        </authorList>
    </citation>
    <scope>NUCLEOTIDE SEQUENCE</scope>
    <source>
        <strain evidence="1">IBT 17514</strain>
    </source>
</reference>
<reference evidence="1" key="2">
    <citation type="submission" date="2023-01" db="EMBL/GenBank/DDBJ databases">
        <authorList>
            <person name="Petersen C."/>
        </authorList>
    </citation>
    <scope>NUCLEOTIDE SEQUENCE</scope>
    <source>
        <strain evidence="1">IBT 17514</strain>
    </source>
</reference>
<protein>
    <submittedName>
        <fullName evidence="1">Uncharacterized protein</fullName>
    </submittedName>
</protein>
<accession>A0AAD6N0W0</accession>
<comment type="caution">
    <text evidence="1">The sequence shown here is derived from an EMBL/GenBank/DDBJ whole genome shotgun (WGS) entry which is preliminary data.</text>
</comment>
<proteinExistence type="predicted"/>
<evidence type="ECO:0000313" key="2">
    <source>
        <dbReference type="Proteomes" id="UP001215712"/>
    </source>
</evidence>
<dbReference type="Proteomes" id="UP001215712">
    <property type="component" value="Unassembled WGS sequence"/>
</dbReference>
<evidence type="ECO:0000313" key="1">
    <source>
        <dbReference type="EMBL" id="KAJ5740576.1"/>
    </source>
</evidence>
<sequence length="105" mass="11838">MVGPSKGLNKRKHVTTACDTCREGKVKENRPRDETDQNSVMELVLLAQIAYTECGRAIIQLEPTRESICIYQNSSLKHLTDSSVEYLSNWSSIYLSIGSINYINL</sequence>
<keyword evidence="2" id="KW-1185">Reference proteome</keyword>